<dbReference type="EMBL" id="CAXIEN010000056">
    <property type="protein sequence ID" value="CAL1271709.1"/>
    <property type="molecule type" value="Genomic_DNA"/>
</dbReference>
<evidence type="ECO:0000313" key="1">
    <source>
        <dbReference type="EMBL" id="CAL1271709.1"/>
    </source>
</evidence>
<accession>A0AAV1ZJD4</accession>
<dbReference type="Proteomes" id="UP001497382">
    <property type="component" value="Unassembled WGS sequence"/>
</dbReference>
<keyword evidence="2" id="KW-1185">Reference proteome</keyword>
<evidence type="ECO:0000313" key="2">
    <source>
        <dbReference type="Proteomes" id="UP001497382"/>
    </source>
</evidence>
<reference evidence="1 2" key="1">
    <citation type="submission" date="2024-04" db="EMBL/GenBank/DDBJ databases">
        <authorList>
            <person name="Rising A."/>
            <person name="Reimegard J."/>
            <person name="Sonavane S."/>
            <person name="Akerstrom W."/>
            <person name="Nylinder S."/>
            <person name="Hedman E."/>
            <person name="Kallberg Y."/>
        </authorList>
    </citation>
    <scope>NUCLEOTIDE SEQUENCE [LARGE SCALE GENOMIC DNA]</scope>
</reference>
<gene>
    <name evidence="1" type="ORF">LARSCL_LOCUS5968</name>
</gene>
<feature type="non-terminal residue" evidence="1">
    <location>
        <position position="1"/>
    </location>
</feature>
<organism evidence="1 2">
    <name type="scientific">Larinioides sclopetarius</name>
    <dbReference type="NCBI Taxonomy" id="280406"/>
    <lineage>
        <taxon>Eukaryota</taxon>
        <taxon>Metazoa</taxon>
        <taxon>Ecdysozoa</taxon>
        <taxon>Arthropoda</taxon>
        <taxon>Chelicerata</taxon>
        <taxon>Arachnida</taxon>
        <taxon>Araneae</taxon>
        <taxon>Araneomorphae</taxon>
        <taxon>Entelegynae</taxon>
        <taxon>Araneoidea</taxon>
        <taxon>Araneidae</taxon>
        <taxon>Larinioides</taxon>
    </lineage>
</organism>
<sequence length="116" mass="13926">CTSEQTKYEDRSVTPKYYSPIGFFFCFERVLDCYFSHRISRRGRPFHDEMETKTSFQTLVKYGNHQRKTQRLKNLKTKKALDPFLQTKANHFKSFNHRTKEETRFPINGTPPNLVR</sequence>
<dbReference type="AlphaFoldDB" id="A0AAV1ZJD4"/>
<comment type="caution">
    <text evidence="1">The sequence shown here is derived from an EMBL/GenBank/DDBJ whole genome shotgun (WGS) entry which is preliminary data.</text>
</comment>
<name>A0AAV1ZJD4_9ARAC</name>
<proteinExistence type="predicted"/>
<protein>
    <submittedName>
        <fullName evidence="1">Uncharacterized protein</fullName>
    </submittedName>
</protein>